<dbReference type="Gene3D" id="3.60.10.10">
    <property type="entry name" value="Endonuclease/exonuclease/phosphatase"/>
    <property type="match status" value="1"/>
</dbReference>
<dbReference type="Proteomes" id="UP000824120">
    <property type="component" value="Chromosome 10"/>
</dbReference>
<dbReference type="PANTHER" id="PTHR23227">
    <property type="entry name" value="BUCENTAUR RELATED"/>
    <property type="match status" value="1"/>
</dbReference>
<dbReference type="SUPFAM" id="SSF56219">
    <property type="entry name" value="DNase I-like"/>
    <property type="match status" value="1"/>
</dbReference>
<dbReference type="InterPro" id="IPR027124">
    <property type="entry name" value="Swc5/CFDP1/2"/>
</dbReference>
<accession>A0A9J5X0V7</accession>
<dbReference type="PANTHER" id="PTHR23227:SF67">
    <property type="entry name" value="CRANIOFACIAL DEVELOPMENT PROTEIN 2-LIKE"/>
    <property type="match status" value="1"/>
</dbReference>
<name>A0A9J5X0V7_SOLCO</name>
<dbReference type="EMBL" id="JACXVP010000010">
    <property type="protein sequence ID" value="KAG5581311.1"/>
    <property type="molecule type" value="Genomic_DNA"/>
</dbReference>
<protein>
    <recommendedName>
        <fullName evidence="3">Craniofacial development protein 2-like</fullName>
    </recommendedName>
</protein>
<evidence type="ECO:0000313" key="1">
    <source>
        <dbReference type="EMBL" id="KAG5581311.1"/>
    </source>
</evidence>
<comment type="caution">
    <text evidence="1">The sequence shown here is derived from an EMBL/GenBank/DDBJ whole genome shotgun (WGS) entry which is preliminary data.</text>
</comment>
<evidence type="ECO:0008006" key="3">
    <source>
        <dbReference type="Google" id="ProtNLM"/>
    </source>
</evidence>
<dbReference type="OrthoDB" id="418748at2759"/>
<proteinExistence type="predicted"/>
<dbReference type="AlphaFoldDB" id="A0A9J5X0V7"/>
<dbReference type="InterPro" id="IPR036691">
    <property type="entry name" value="Endo/exonu/phosph_ase_sf"/>
</dbReference>
<organism evidence="1 2">
    <name type="scientific">Solanum commersonii</name>
    <name type="common">Commerson's wild potato</name>
    <name type="synonym">Commerson's nightshade</name>
    <dbReference type="NCBI Taxonomy" id="4109"/>
    <lineage>
        <taxon>Eukaryota</taxon>
        <taxon>Viridiplantae</taxon>
        <taxon>Streptophyta</taxon>
        <taxon>Embryophyta</taxon>
        <taxon>Tracheophyta</taxon>
        <taxon>Spermatophyta</taxon>
        <taxon>Magnoliopsida</taxon>
        <taxon>eudicotyledons</taxon>
        <taxon>Gunneridae</taxon>
        <taxon>Pentapetalae</taxon>
        <taxon>asterids</taxon>
        <taxon>lamiids</taxon>
        <taxon>Solanales</taxon>
        <taxon>Solanaceae</taxon>
        <taxon>Solanoideae</taxon>
        <taxon>Solaneae</taxon>
        <taxon>Solanum</taxon>
    </lineage>
</organism>
<keyword evidence="2" id="KW-1185">Reference proteome</keyword>
<sequence length="232" mass="26093">MSSLPYLLIYLPFHWWARIYSVRTLSLSLSSILLVAQAKHQPAPVSEHPRKPAGNRAQPLIWQAKAAPARNFARTGERRASFSVLLRSSEDKNNKQELRLYIRFSIFLVDLVPDGGIESCLRLRPRKRESRGGSRDRNGVGILVDGDSREQVVEVRRMNDRLMMIKLVIGGCTLSVISAYAPQVGLDEEAKKLFYENLDEVVRGIPNTEKIVIDGDFNGYIGATSNGFDDVH</sequence>
<gene>
    <name evidence="1" type="ORF">H5410_051938</name>
</gene>
<reference evidence="1 2" key="1">
    <citation type="submission" date="2020-09" db="EMBL/GenBank/DDBJ databases">
        <title>De no assembly of potato wild relative species, Solanum commersonii.</title>
        <authorList>
            <person name="Cho K."/>
        </authorList>
    </citation>
    <scope>NUCLEOTIDE SEQUENCE [LARGE SCALE GENOMIC DNA]</scope>
    <source>
        <strain evidence="1">LZ3.2</strain>
        <tissue evidence="1">Leaf</tissue>
    </source>
</reference>
<evidence type="ECO:0000313" key="2">
    <source>
        <dbReference type="Proteomes" id="UP000824120"/>
    </source>
</evidence>